<evidence type="ECO:0000313" key="2">
    <source>
        <dbReference type="EMBL" id="VFS16637.1"/>
    </source>
</evidence>
<dbReference type="AlphaFoldDB" id="A0A484X0C4"/>
<evidence type="ECO:0000313" key="3">
    <source>
        <dbReference type="Proteomes" id="UP000351155"/>
    </source>
</evidence>
<feature type="region of interest" description="Disordered" evidence="1">
    <location>
        <begin position="23"/>
        <end position="50"/>
    </location>
</feature>
<evidence type="ECO:0000256" key="1">
    <source>
        <dbReference type="SAM" id="MobiDB-lite"/>
    </source>
</evidence>
<sequence>MNNHELERLINEKLNTAAFSDYGPNGLQVEGRDKVQKNYHRRDGKPGAAG</sequence>
<dbReference type="SUPFAM" id="SSF102705">
    <property type="entry name" value="NIF3 (NGG1p interacting factor 3)-like"/>
    <property type="match status" value="1"/>
</dbReference>
<dbReference type="EMBL" id="CAADIW010000007">
    <property type="protein sequence ID" value="VFS16637.1"/>
    <property type="molecule type" value="Genomic_DNA"/>
</dbReference>
<protein>
    <submittedName>
        <fullName evidence="2">Protein YbgI</fullName>
    </submittedName>
</protein>
<dbReference type="InterPro" id="IPR036069">
    <property type="entry name" value="DUF34/NIF3_sf"/>
</dbReference>
<gene>
    <name evidence="2" type="primary">ybgI_3</name>
    <name evidence="2" type="ORF">NCTC12126_01445</name>
</gene>
<dbReference type="Gene3D" id="3.40.1390.30">
    <property type="entry name" value="NIF3 (NGG1p interacting factor 3)-like"/>
    <property type="match status" value="1"/>
</dbReference>
<dbReference type="Proteomes" id="UP000351155">
    <property type="component" value="Unassembled WGS sequence"/>
</dbReference>
<organism evidence="2 3">
    <name type="scientific">Enterobacter cancerogenus</name>
    <dbReference type="NCBI Taxonomy" id="69218"/>
    <lineage>
        <taxon>Bacteria</taxon>
        <taxon>Pseudomonadati</taxon>
        <taxon>Pseudomonadota</taxon>
        <taxon>Gammaproteobacteria</taxon>
        <taxon>Enterobacterales</taxon>
        <taxon>Enterobacteriaceae</taxon>
        <taxon>Enterobacter</taxon>
        <taxon>Enterobacter cloacae complex</taxon>
    </lineage>
</organism>
<proteinExistence type="predicted"/>
<name>A0A484X0C4_9ENTR</name>
<reference evidence="2 3" key="1">
    <citation type="submission" date="2019-03" db="EMBL/GenBank/DDBJ databases">
        <authorList>
            <consortium name="Pathogen Informatics"/>
        </authorList>
    </citation>
    <scope>NUCLEOTIDE SEQUENCE [LARGE SCALE GENOMIC DNA]</scope>
    <source>
        <strain evidence="2 3">NCTC12126</strain>
    </source>
</reference>
<accession>A0A484X0C4</accession>